<dbReference type="InterPro" id="IPR017946">
    <property type="entry name" value="PLC-like_Pdiesterase_TIM-brl"/>
</dbReference>
<organism evidence="2 3">
    <name type="scientific">Eimeria acervulina</name>
    <name type="common">Coccidian parasite</name>
    <dbReference type="NCBI Taxonomy" id="5801"/>
    <lineage>
        <taxon>Eukaryota</taxon>
        <taxon>Sar</taxon>
        <taxon>Alveolata</taxon>
        <taxon>Apicomplexa</taxon>
        <taxon>Conoidasida</taxon>
        <taxon>Coccidia</taxon>
        <taxon>Eucoccidiorida</taxon>
        <taxon>Eimeriorina</taxon>
        <taxon>Eimeriidae</taxon>
        <taxon>Eimeria</taxon>
    </lineage>
</organism>
<dbReference type="SUPFAM" id="SSF51695">
    <property type="entry name" value="PLC-like phosphodiesterases"/>
    <property type="match status" value="1"/>
</dbReference>
<dbReference type="AlphaFoldDB" id="U6JPJ5"/>
<dbReference type="VEuPathDB" id="ToxoDB:EAH_00062600"/>
<dbReference type="PROSITE" id="PS50007">
    <property type="entry name" value="PIPLC_X_DOMAIN"/>
    <property type="match status" value="1"/>
</dbReference>
<dbReference type="InterPro" id="IPR000909">
    <property type="entry name" value="PLipase_C_PInositol-sp_X_dom"/>
</dbReference>
<evidence type="ECO:0000259" key="1">
    <source>
        <dbReference type="Pfam" id="PF00388"/>
    </source>
</evidence>
<dbReference type="GeneID" id="25274330"/>
<reference evidence="2" key="1">
    <citation type="submission" date="2013-10" db="EMBL/GenBank/DDBJ databases">
        <title>Genomic analysis of the causative agents of coccidiosis in chickens.</title>
        <authorList>
            <person name="Reid A.J."/>
            <person name="Blake D."/>
            <person name="Billington K."/>
            <person name="Browne H."/>
            <person name="Dunn M."/>
            <person name="Hung S."/>
            <person name="Kawahara F."/>
            <person name="Miranda-Saavedra D."/>
            <person name="Mourier T."/>
            <person name="Nagra H."/>
            <person name="Otto T.D."/>
            <person name="Rawlings N."/>
            <person name="Sanchez A."/>
            <person name="Sanders M."/>
            <person name="Subramaniam C."/>
            <person name="Tay Y."/>
            <person name="Dear P."/>
            <person name="Doerig C."/>
            <person name="Gruber A."/>
            <person name="Parkinson J."/>
            <person name="Shirley M."/>
            <person name="Wan K.L."/>
            <person name="Berriman M."/>
            <person name="Tomley F."/>
            <person name="Pain A."/>
        </authorList>
    </citation>
    <scope>NUCLEOTIDE SEQUENCE</scope>
    <source>
        <strain evidence="2">Houghton</strain>
    </source>
</reference>
<dbReference type="Pfam" id="PF00388">
    <property type="entry name" value="PI-PLC-X"/>
    <property type="match status" value="1"/>
</dbReference>
<dbReference type="EMBL" id="HG671760">
    <property type="protein sequence ID" value="CDJ26821.1"/>
    <property type="molecule type" value="Genomic_DNA"/>
</dbReference>
<dbReference type="Proteomes" id="UP000018050">
    <property type="component" value="Unassembled WGS sequence"/>
</dbReference>
<reference evidence="2" key="2">
    <citation type="submission" date="2013-10" db="EMBL/GenBank/DDBJ databases">
        <authorList>
            <person name="Aslett M."/>
        </authorList>
    </citation>
    <scope>NUCLEOTIDE SEQUENCE</scope>
    <source>
        <strain evidence="2">Houghton</strain>
    </source>
</reference>
<dbReference type="RefSeq" id="XP_013248689.1">
    <property type="nucleotide sequence ID" value="XM_013393235.1"/>
</dbReference>
<feature type="domain" description="Phosphatidylinositol-specific phospholipase C X" evidence="1">
    <location>
        <begin position="60"/>
        <end position="97"/>
    </location>
</feature>
<evidence type="ECO:0000313" key="3">
    <source>
        <dbReference type="Proteomes" id="UP000018050"/>
    </source>
</evidence>
<dbReference type="Gene3D" id="3.20.20.190">
    <property type="entry name" value="Phosphatidylinositol (PI) phosphodiesterase"/>
    <property type="match status" value="1"/>
</dbReference>
<gene>
    <name evidence="2" type="ORF">EAH_00062600</name>
</gene>
<dbReference type="GO" id="GO:0006629">
    <property type="term" value="P:lipid metabolic process"/>
    <property type="evidence" value="ECO:0007669"/>
    <property type="project" value="InterPro"/>
</dbReference>
<evidence type="ECO:0000313" key="2">
    <source>
        <dbReference type="EMBL" id="CDJ26821.1"/>
    </source>
</evidence>
<feature type="non-terminal residue" evidence="2">
    <location>
        <position position="1"/>
    </location>
</feature>
<dbReference type="GO" id="GO:0008081">
    <property type="term" value="F:phosphoric diester hydrolase activity"/>
    <property type="evidence" value="ECO:0007669"/>
    <property type="project" value="InterPro"/>
</dbReference>
<name>U6JPJ5_EIMAC</name>
<accession>U6JPJ5</accession>
<dbReference type="OrthoDB" id="329877at2759"/>
<dbReference type="OMA" id="AFQRNIC"/>
<keyword evidence="3" id="KW-1185">Reference proteome</keyword>
<sequence length="275" mass="29358">VMRDLLVQPDVELYFDIFKHPMEAFISEEGYIRFLKEVQGVDTPEALQEELELFRNAEDSYKQTRPVVGRSAVGQYIDLLLCGCRCVELDCWDGADGPSTPLPSPGSLLCCFLIKSKVLNELGEFVEEGDEEDITMDALELQLARELEEENSAAAFLHANENGSEGSDPRASSLPQKSCSSLTAAAAAAAAAATAAGAPGGAAEAAAAPAAAPPHAVATAATGNPNSCPDATTDAKADRAAAKLEKLKAFQRNICLRGKKLKGFEQPRNRKYKKI</sequence>
<protein>
    <submittedName>
        <fullName evidence="2">Phospholipase C delta 1, putative</fullName>
    </submittedName>
</protein>
<proteinExistence type="predicted"/>